<reference evidence="2" key="1">
    <citation type="submission" date="2022-01" db="EMBL/GenBank/DDBJ databases">
        <title>Genome-Based Taxonomic Classification of the Phylum Actinobacteria.</title>
        <authorList>
            <person name="Gao Y."/>
        </authorList>
    </citation>
    <scope>NUCLEOTIDE SEQUENCE</scope>
    <source>
        <strain evidence="2">KLBMP 8922</strain>
    </source>
</reference>
<proteinExistence type="predicted"/>
<feature type="compositionally biased region" description="Low complexity" evidence="1">
    <location>
        <begin position="36"/>
        <end position="45"/>
    </location>
</feature>
<dbReference type="EMBL" id="JAKFHA010000005">
    <property type="protein sequence ID" value="MCF2527841.1"/>
    <property type="molecule type" value="Genomic_DNA"/>
</dbReference>
<protein>
    <submittedName>
        <fullName evidence="2">Uncharacterized protein</fullName>
    </submittedName>
</protein>
<keyword evidence="3" id="KW-1185">Reference proteome</keyword>
<organism evidence="2 3">
    <name type="scientific">Yinghuangia soli</name>
    <dbReference type="NCBI Taxonomy" id="2908204"/>
    <lineage>
        <taxon>Bacteria</taxon>
        <taxon>Bacillati</taxon>
        <taxon>Actinomycetota</taxon>
        <taxon>Actinomycetes</taxon>
        <taxon>Kitasatosporales</taxon>
        <taxon>Streptomycetaceae</taxon>
        <taxon>Yinghuangia</taxon>
    </lineage>
</organism>
<evidence type="ECO:0000256" key="1">
    <source>
        <dbReference type="SAM" id="MobiDB-lite"/>
    </source>
</evidence>
<evidence type="ECO:0000313" key="2">
    <source>
        <dbReference type="EMBL" id="MCF2527841.1"/>
    </source>
</evidence>
<name>A0AA41PZ77_9ACTN</name>
<dbReference type="RefSeq" id="WP_235052013.1">
    <property type="nucleotide sequence ID" value="NZ_JAKFHA010000005.1"/>
</dbReference>
<dbReference type="Proteomes" id="UP001165378">
    <property type="component" value="Unassembled WGS sequence"/>
</dbReference>
<gene>
    <name evidence="2" type="ORF">LZ495_11515</name>
</gene>
<comment type="caution">
    <text evidence="2">The sequence shown here is derived from an EMBL/GenBank/DDBJ whole genome shotgun (WGS) entry which is preliminary data.</text>
</comment>
<sequence length="203" mass="21560">MMALALAWVCACQRAGGPSSANTAPSAPPTRAGSHPASASPSPSAQEPLKLDHFYRLCTGEARGFPTKPYRGPGPHRIVLVPRIGANGSFWTSPDYRRLPAEWDIEGAASPYDIELVACMTRTDGAHISNCLYKQLGNLKLHLGHYSVVVKETSTGTEVARFEFDATARTSCPPAAFANTTLSTSATPEELAEAFRAVATATV</sequence>
<dbReference type="AlphaFoldDB" id="A0AA41PZ77"/>
<accession>A0AA41PZ77</accession>
<feature type="region of interest" description="Disordered" evidence="1">
    <location>
        <begin position="19"/>
        <end position="46"/>
    </location>
</feature>
<evidence type="ECO:0000313" key="3">
    <source>
        <dbReference type="Proteomes" id="UP001165378"/>
    </source>
</evidence>